<dbReference type="AlphaFoldDB" id="A0A0C9WYL7"/>
<organism evidence="1 2">
    <name type="scientific">Laccaria amethystina LaAM-08-1</name>
    <dbReference type="NCBI Taxonomy" id="1095629"/>
    <lineage>
        <taxon>Eukaryota</taxon>
        <taxon>Fungi</taxon>
        <taxon>Dikarya</taxon>
        <taxon>Basidiomycota</taxon>
        <taxon>Agaricomycotina</taxon>
        <taxon>Agaricomycetes</taxon>
        <taxon>Agaricomycetidae</taxon>
        <taxon>Agaricales</taxon>
        <taxon>Agaricineae</taxon>
        <taxon>Hydnangiaceae</taxon>
        <taxon>Laccaria</taxon>
    </lineage>
</organism>
<dbReference type="Proteomes" id="UP000054477">
    <property type="component" value="Unassembled WGS sequence"/>
</dbReference>
<gene>
    <name evidence="1" type="ORF">K443DRAFT_16054</name>
</gene>
<reference evidence="1 2" key="1">
    <citation type="submission" date="2014-04" db="EMBL/GenBank/DDBJ databases">
        <authorList>
            <consortium name="DOE Joint Genome Institute"/>
            <person name="Kuo A."/>
            <person name="Kohler A."/>
            <person name="Nagy L.G."/>
            <person name="Floudas D."/>
            <person name="Copeland A."/>
            <person name="Barry K.W."/>
            <person name="Cichocki N."/>
            <person name="Veneault-Fourrey C."/>
            <person name="LaButti K."/>
            <person name="Lindquist E.A."/>
            <person name="Lipzen A."/>
            <person name="Lundell T."/>
            <person name="Morin E."/>
            <person name="Murat C."/>
            <person name="Sun H."/>
            <person name="Tunlid A."/>
            <person name="Henrissat B."/>
            <person name="Grigoriev I.V."/>
            <person name="Hibbett D.S."/>
            <person name="Martin F."/>
            <person name="Nordberg H.P."/>
            <person name="Cantor M.N."/>
            <person name="Hua S.X."/>
        </authorList>
    </citation>
    <scope>NUCLEOTIDE SEQUENCE [LARGE SCALE GENOMIC DNA]</scope>
    <source>
        <strain evidence="1 2">LaAM-08-1</strain>
    </source>
</reference>
<reference evidence="2" key="2">
    <citation type="submission" date="2015-01" db="EMBL/GenBank/DDBJ databases">
        <title>Evolutionary Origins and Diversification of the Mycorrhizal Mutualists.</title>
        <authorList>
            <consortium name="DOE Joint Genome Institute"/>
            <consortium name="Mycorrhizal Genomics Consortium"/>
            <person name="Kohler A."/>
            <person name="Kuo A."/>
            <person name="Nagy L.G."/>
            <person name="Floudas D."/>
            <person name="Copeland A."/>
            <person name="Barry K.W."/>
            <person name="Cichocki N."/>
            <person name="Veneault-Fourrey C."/>
            <person name="LaButti K."/>
            <person name="Lindquist E.A."/>
            <person name="Lipzen A."/>
            <person name="Lundell T."/>
            <person name="Morin E."/>
            <person name="Murat C."/>
            <person name="Riley R."/>
            <person name="Ohm R."/>
            <person name="Sun H."/>
            <person name="Tunlid A."/>
            <person name="Henrissat B."/>
            <person name="Grigoriev I.V."/>
            <person name="Hibbett D.S."/>
            <person name="Martin F."/>
        </authorList>
    </citation>
    <scope>NUCLEOTIDE SEQUENCE [LARGE SCALE GENOMIC DNA]</scope>
    <source>
        <strain evidence="2">LaAM-08-1</strain>
    </source>
</reference>
<keyword evidence="2" id="KW-1185">Reference proteome</keyword>
<dbReference type="STRING" id="1095629.A0A0C9WYL7"/>
<proteinExistence type="predicted"/>
<protein>
    <submittedName>
        <fullName evidence="1">Uncharacterized protein</fullName>
    </submittedName>
</protein>
<accession>A0A0C9WYL7</accession>
<name>A0A0C9WYL7_9AGAR</name>
<dbReference type="OrthoDB" id="3059839at2759"/>
<evidence type="ECO:0000313" key="1">
    <source>
        <dbReference type="EMBL" id="KIJ89497.1"/>
    </source>
</evidence>
<dbReference type="EMBL" id="KN839671">
    <property type="protein sequence ID" value="KIJ89497.1"/>
    <property type="molecule type" value="Genomic_DNA"/>
</dbReference>
<evidence type="ECO:0000313" key="2">
    <source>
        <dbReference type="Proteomes" id="UP000054477"/>
    </source>
</evidence>
<dbReference type="HOGENOM" id="CLU_664046_0_0_1"/>
<sequence>MSTPLEPVEYPIALVGPSVVVMARSFASHSTPSQADRPASVSHPGTSYRPHPTRLQEIQILPSICLSLDSVEANNPTQQAIETLVELSHDSLHMIAWALSELLDRLAKQTDPNSGHFSIEVLQSQLFVLKVLSMTMASRWNHDLRSPSRVSDRPSLISPDSPFSNGLTKRYRQAPSDIPSVPAQLELAPLDDSCAKYILSVMVLFLCQTASADVPLMLALRSTDLSFRDFESIENINIWMQETADPDFQAPPEAPLRPQPSSVSSSLSVNGLIAKFAGRIIFHISVSNWAVVSSRLRTKIRHLGSSPEDNPDTVDLQLMTHGALDRQYLIYLLNGSLSFEHLTEAGFVPGDPISFVFHLSDKLAEFAPQLTVDFVHEVSAAMTGMDRSAMAQRISCLQYMSPWIPFRECNESTL</sequence>